<reference evidence="1 2" key="1">
    <citation type="submission" date="2020-08" db="EMBL/GenBank/DDBJ databases">
        <title>Bridging the membrane lipid divide: bacteria of the FCB group superphylum have the potential to synthesize archaeal ether lipids.</title>
        <authorList>
            <person name="Villanueva L."/>
            <person name="Von Meijenfeldt F.A.B."/>
            <person name="Westbye A.B."/>
            <person name="Yadav S."/>
            <person name="Hopmans E.C."/>
            <person name="Dutilh B.E."/>
            <person name="Sinninghe Damste J.S."/>
        </authorList>
    </citation>
    <scope>NUCLEOTIDE SEQUENCE [LARGE SCALE GENOMIC DNA]</scope>
    <source>
        <strain evidence="1">NIOZ-UU81</strain>
    </source>
</reference>
<comment type="caution">
    <text evidence="1">The sequence shown here is derived from an EMBL/GenBank/DDBJ whole genome shotgun (WGS) entry which is preliminary data.</text>
</comment>
<evidence type="ECO:0000313" key="1">
    <source>
        <dbReference type="EMBL" id="MBC8207911.1"/>
    </source>
</evidence>
<dbReference type="AlphaFoldDB" id="A0A8J6NA28"/>
<name>A0A8J6NA28_9BACT</name>
<dbReference type="Proteomes" id="UP000599024">
    <property type="component" value="Unassembled WGS sequence"/>
</dbReference>
<gene>
    <name evidence="1" type="ORF">H8E79_01940</name>
</gene>
<evidence type="ECO:0000313" key="2">
    <source>
        <dbReference type="Proteomes" id="UP000599024"/>
    </source>
</evidence>
<proteinExistence type="predicted"/>
<protein>
    <submittedName>
        <fullName evidence="1">Uncharacterized protein</fullName>
    </submittedName>
</protein>
<sequence>MNTDDALVSQTCLQASTNLKSFYHTLDQRDYLTDFSLAADSQTHFSKLIQTMLEQPPTVSGETNDLFTLLQNTAHFFQIFGKDNILLLKSIINNEQNEIEHLAATLYTLTRTPSCSDVSQLIQLSPEGLYDYAGFFLNTMAGRLYLFRRDSFSRLLVNYYSVLIMNDANLTNRNRHGIHLLPAITALISDLEQSGETLRYREEYLDQLYLLQEQYQ</sequence>
<accession>A0A8J6NA28</accession>
<dbReference type="EMBL" id="JACNLK010000022">
    <property type="protein sequence ID" value="MBC8207911.1"/>
    <property type="molecule type" value="Genomic_DNA"/>
</dbReference>
<organism evidence="1 2">
    <name type="scientific">Candidatus Desulfatifera sulfidica</name>
    <dbReference type="NCBI Taxonomy" id="2841691"/>
    <lineage>
        <taxon>Bacteria</taxon>
        <taxon>Pseudomonadati</taxon>
        <taxon>Thermodesulfobacteriota</taxon>
        <taxon>Desulfobulbia</taxon>
        <taxon>Desulfobulbales</taxon>
        <taxon>Desulfobulbaceae</taxon>
        <taxon>Candidatus Desulfatifera</taxon>
    </lineage>
</organism>